<protein>
    <recommendedName>
        <fullName evidence="9">MurR/RpiR family transcriptional regulator</fullName>
    </recommendedName>
</protein>
<dbReference type="InterPro" id="IPR009057">
    <property type="entry name" value="Homeodomain-like_sf"/>
</dbReference>
<dbReference type="InterPro" id="IPR001347">
    <property type="entry name" value="SIS_dom"/>
</dbReference>
<evidence type="ECO:0000256" key="3">
    <source>
        <dbReference type="ARBA" id="ARBA00023163"/>
    </source>
</evidence>
<evidence type="ECO:0008006" key="9">
    <source>
        <dbReference type="Google" id="ProtNLM"/>
    </source>
</evidence>
<dbReference type="Pfam" id="PF01418">
    <property type="entry name" value="HTH_6"/>
    <property type="match status" value="1"/>
</dbReference>
<evidence type="ECO:0000313" key="8">
    <source>
        <dbReference type="Proteomes" id="UP001501414"/>
    </source>
</evidence>
<dbReference type="InterPro" id="IPR036388">
    <property type="entry name" value="WH-like_DNA-bd_sf"/>
</dbReference>
<feature type="domain" description="SIS" evidence="6">
    <location>
        <begin position="184"/>
        <end position="320"/>
    </location>
</feature>
<evidence type="ECO:0000259" key="6">
    <source>
        <dbReference type="PROSITE" id="PS51464"/>
    </source>
</evidence>
<dbReference type="SUPFAM" id="SSF53697">
    <property type="entry name" value="SIS domain"/>
    <property type="match status" value="1"/>
</dbReference>
<organism evidence="7 8">
    <name type="scientific">Pseudonocardia kongjuensis</name>
    <dbReference type="NCBI Taxonomy" id="102227"/>
    <lineage>
        <taxon>Bacteria</taxon>
        <taxon>Bacillati</taxon>
        <taxon>Actinomycetota</taxon>
        <taxon>Actinomycetes</taxon>
        <taxon>Pseudonocardiales</taxon>
        <taxon>Pseudonocardiaceae</taxon>
        <taxon>Pseudonocardia</taxon>
    </lineage>
</organism>
<name>A0ABP4I9K9_9PSEU</name>
<dbReference type="CDD" id="cd05013">
    <property type="entry name" value="SIS_RpiR"/>
    <property type="match status" value="1"/>
</dbReference>
<dbReference type="SUPFAM" id="SSF46689">
    <property type="entry name" value="Homeodomain-like"/>
    <property type="match status" value="1"/>
</dbReference>
<dbReference type="EMBL" id="BAAAJK010000006">
    <property type="protein sequence ID" value="GAA1385113.1"/>
    <property type="molecule type" value="Genomic_DNA"/>
</dbReference>
<feature type="compositionally biased region" description="Gly residues" evidence="4">
    <location>
        <begin position="97"/>
        <end position="150"/>
    </location>
</feature>
<evidence type="ECO:0000256" key="1">
    <source>
        <dbReference type="ARBA" id="ARBA00023015"/>
    </source>
</evidence>
<proteinExistence type="predicted"/>
<dbReference type="PROSITE" id="PS51464">
    <property type="entry name" value="SIS"/>
    <property type="match status" value="1"/>
</dbReference>
<comment type="caution">
    <text evidence="7">The sequence shown here is derived from an EMBL/GenBank/DDBJ whole genome shotgun (WGS) entry which is preliminary data.</text>
</comment>
<accession>A0ABP4I9K9</accession>
<keyword evidence="2" id="KW-0238">DNA-binding</keyword>
<keyword evidence="1" id="KW-0805">Transcription regulation</keyword>
<dbReference type="InterPro" id="IPR000281">
    <property type="entry name" value="HTH_RpiR"/>
</dbReference>
<evidence type="ECO:0000313" key="7">
    <source>
        <dbReference type="EMBL" id="GAA1385113.1"/>
    </source>
</evidence>
<evidence type="ECO:0000256" key="2">
    <source>
        <dbReference type="ARBA" id="ARBA00023125"/>
    </source>
</evidence>
<evidence type="ECO:0000259" key="5">
    <source>
        <dbReference type="PROSITE" id="PS51071"/>
    </source>
</evidence>
<evidence type="ECO:0000256" key="4">
    <source>
        <dbReference type="SAM" id="MobiDB-lite"/>
    </source>
</evidence>
<dbReference type="RefSeq" id="WP_344020149.1">
    <property type="nucleotide sequence ID" value="NZ_BAAAJK010000006.1"/>
</dbReference>
<keyword evidence="8" id="KW-1185">Reference proteome</keyword>
<dbReference type="InterPro" id="IPR046348">
    <property type="entry name" value="SIS_dom_sf"/>
</dbReference>
<dbReference type="Gene3D" id="1.10.10.10">
    <property type="entry name" value="Winged helix-like DNA-binding domain superfamily/Winged helix DNA-binding domain"/>
    <property type="match status" value="1"/>
</dbReference>
<dbReference type="InterPro" id="IPR047640">
    <property type="entry name" value="RpiR-like"/>
</dbReference>
<dbReference type="InterPro" id="IPR035472">
    <property type="entry name" value="RpiR-like_SIS"/>
</dbReference>
<gene>
    <name evidence="7" type="ORF">GCM10009613_16960</name>
</gene>
<keyword evidence="3" id="KW-0804">Transcription</keyword>
<dbReference type="PROSITE" id="PS51071">
    <property type="entry name" value="HTH_RPIR"/>
    <property type="match status" value="1"/>
</dbReference>
<feature type="domain" description="HTH rpiR-type" evidence="5">
    <location>
        <begin position="4"/>
        <end position="80"/>
    </location>
</feature>
<sequence length="342" mass="34532">MADLRRWLDGLTGERSLGRGVRAVLDAAVADPELCAYASTHAVARAAGVNPATVVRAAQAVGFRGWPDFATELRSRYLSSLAVDRIYDLYAGPGGGTGGDGAPGRPGGTAGGAPGRPGGPDGGTGDGAAGGSAGGGVPGGPAGGTGGGPPGDDPADVLHRVVGHDVHLLRTMLAGVDPAAVHRAAEVIRTARRTVVFATGTYAAPGIQLAHVAQMIGHDVTVQNGAATAMLNSARLLGAGDCFLTFSLWRTSVAVRRTAEVARRAGATVVAVVDRRSAVAELADVVITVPSEGRGFVPSIVCAVSVTQTILRLLADADPAATRARLAEMDELWDAMGVVEDE</sequence>
<dbReference type="Proteomes" id="UP001501414">
    <property type="component" value="Unassembled WGS sequence"/>
</dbReference>
<reference evidence="8" key="1">
    <citation type="journal article" date="2019" name="Int. J. Syst. Evol. Microbiol.">
        <title>The Global Catalogue of Microorganisms (GCM) 10K type strain sequencing project: providing services to taxonomists for standard genome sequencing and annotation.</title>
        <authorList>
            <consortium name="The Broad Institute Genomics Platform"/>
            <consortium name="The Broad Institute Genome Sequencing Center for Infectious Disease"/>
            <person name="Wu L."/>
            <person name="Ma J."/>
        </authorList>
    </citation>
    <scope>NUCLEOTIDE SEQUENCE [LARGE SCALE GENOMIC DNA]</scope>
    <source>
        <strain evidence="8">JCM 11896</strain>
    </source>
</reference>
<dbReference type="Gene3D" id="3.40.50.10490">
    <property type="entry name" value="Glucose-6-phosphate isomerase like protein, domain 1"/>
    <property type="match status" value="1"/>
</dbReference>
<dbReference type="PANTHER" id="PTHR30514">
    <property type="entry name" value="GLUCOKINASE"/>
    <property type="match status" value="1"/>
</dbReference>
<feature type="region of interest" description="Disordered" evidence="4">
    <location>
        <begin position="97"/>
        <end position="157"/>
    </location>
</feature>